<evidence type="ECO:0000313" key="2">
    <source>
        <dbReference type="EMBL" id="AYO80144.1"/>
    </source>
</evidence>
<dbReference type="AlphaFoldDB" id="A0A3G2UZM4"/>
<protein>
    <submittedName>
        <fullName evidence="2">Uncharacterized protein</fullName>
    </submittedName>
</protein>
<gene>
    <name evidence="2" type="ORF">EBF16_26710</name>
</gene>
<evidence type="ECO:0000313" key="3">
    <source>
        <dbReference type="Proteomes" id="UP000280708"/>
    </source>
</evidence>
<proteinExistence type="predicted"/>
<name>A0A3G2UZM4_SPHYA</name>
<dbReference type="RefSeq" id="WP_122130002.1">
    <property type="nucleotide sequence ID" value="NZ_CP033230.1"/>
</dbReference>
<reference evidence="2 3" key="1">
    <citation type="submission" date="2018-10" db="EMBL/GenBank/DDBJ databases">
        <title>Characterization and genome analysis of a novel bacterium Sphingobium yanoikuyae SJTF8 capable of degrading PAHs.</title>
        <authorList>
            <person name="Yin C."/>
            <person name="Xiong W."/>
            <person name="Liang R."/>
        </authorList>
    </citation>
    <scope>NUCLEOTIDE SEQUENCE [LARGE SCALE GENOMIC DNA]</scope>
    <source>
        <strain evidence="2 3">SJTF8</strain>
    </source>
</reference>
<organism evidence="2 3">
    <name type="scientific">Sphingobium yanoikuyae</name>
    <name type="common">Sphingomonas yanoikuyae</name>
    <dbReference type="NCBI Taxonomy" id="13690"/>
    <lineage>
        <taxon>Bacteria</taxon>
        <taxon>Pseudomonadati</taxon>
        <taxon>Pseudomonadota</taxon>
        <taxon>Alphaproteobacteria</taxon>
        <taxon>Sphingomonadales</taxon>
        <taxon>Sphingomonadaceae</taxon>
        <taxon>Sphingobium</taxon>
    </lineage>
</organism>
<evidence type="ECO:0000256" key="1">
    <source>
        <dbReference type="SAM" id="MobiDB-lite"/>
    </source>
</evidence>
<dbReference type="EMBL" id="CP033230">
    <property type="protein sequence ID" value="AYO80144.1"/>
    <property type="molecule type" value="Genomic_DNA"/>
</dbReference>
<sequence length="83" mass="9078">MTWPNLTPRQQAMLIDSEPDDVTGTEGVGIELRTGADYAVAKALERRKLGHRQGPGGFLPGMYWNNATGLAVRAALKPERTKE</sequence>
<dbReference type="Proteomes" id="UP000280708">
    <property type="component" value="Chromosome"/>
</dbReference>
<feature type="region of interest" description="Disordered" evidence="1">
    <location>
        <begin position="1"/>
        <end position="23"/>
    </location>
</feature>
<feature type="compositionally biased region" description="Polar residues" evidence="1">
    <location>
        <begin position="1"/>
        <end position="10"/>
    </location>
</feature>
<accession>A0A3G2UZM4</accession>